<evidence type="ECO:0000313" key="3">
    <source>
        <dbReference type="Proteomes" id="UP000186406"/>
    </source>
</evidence>
<keyword evidence="1" id="KW-0472">Membrane</keyword>
<sequence>MSTQFNTREFNTHDVNMMVMAGQPGVLTLADSEIDGLNGGLSLGTWIGLGLGAVAGVALTVVSGGTLAPFVLEGEMAAATTAGLVTTGAAVTAGGAAVGGIVGSAVNTAINGQTITS</sequence>
<accession>A0A1M7ZBT5</accession>
<keyword evidence="1" id="KW-1133">Transmembrane helix</keyword>
<name>A0A1M7ZBT5_9HYPH</name>
<evidence type="ECO:0000313" key="2">
    <source>
        <dbReference type="EMBL" id="SHO62368.1"/>
    </source>
</evidence>
<proteinExistence type="predicted"/>
<dbReference type="AlphaFoldDB" id="A0A1M7ZBT5"/>
<protein>
    <submittedName>
        <fullName evidence="2">Uncharacterized protein</fullName>
    </submittedName>
</protein>
<feature type="transmembrane region" description="Helical" evidence="1">
    <location>
        <begin position="46"/>
        <end position="72"/>
    </location>
</feature>
<dbReference type="EMBL" id="FRXO01000002">
    <property type="protein sequence ID" value="SHO62368.1"/>
    <property type="molecule type" value="Genomic_DNA"/>
</dbReference>
<evidence type="ECO:0000256" key="1">
    <source>
        <dbReference type="SAM" id="Phobius"/>
    </source>
</evidence>
<keyword evidence="1" id="KW-0812">Transmembrane</keyword>
<keyword evidence="3" id="KW-1185">Reference proteome</keyword>
<reference evidence="2 3" key="1">
    <citation type="submission" date="2016-12" db="EMBL/GenBank/DDBJ databases">
        <authorList>
            <person name="Song W.-J."/>
            <person name="Kurnit D.M."/>
        </authorList>
    </citation>
    <scope>NUCLEOTIDE SEQUENCE [LARGE SCALE GENOMIC DNA]</scope>
    <source>
        <strain evidence="2 3">DSM 19599</strain>
    </source>
</reference>
<organism evidence="2 3">
    <name type="scientific">Pseudoxanthobacter soli DSM 19599</name>
    <dbReference type="NCBI Taxonomy" id="1123029"/>
    <lineage>
        <taxon>Bacteria</taxon>
        <taxon>Pseudomonadati</taxon>
        <taxon>Pseudomonadota</taxon>
        <taxon>Alphaproteobacteria</taxon>
        <taxon>Hyphomicrobiales</taxon>
        <taxon>Segnochrobactraceae</taxon>
        <taxon>Pseudoxanthobacter</taxon>
    </lineage>
</organism>
<dbReference type="RefSeq" id="WP_073626199.1">
    <property type="nucleotide sequence ID" value="NZ_FRXO01000002.1"/>
</dbReference>
<gene>
    <name evidence="2" type="ORF">SAMN02745172_00973</name>
</gene>
<dbReference type="Proteomes" id="UP000186406">
    <property type="component" value="Unassembled WGS sequence"/>
</dbReference>